<evidence type="ECO:0000313" key="3">
    <source>
        <dbReference type="Proteomes" id="UP001302059"/>
    </source>
</evidence>
<keyword evidence="3" id="KW-1185">Reference proteome</keyword>
<dbReference type="Proteomes" id="UP001302059">
    <property type="component" value="Unassembled WGS sequence"/>
</dbReference>
<protein>
    <submittedName>
        <fullName evidence="2">16S rRNA (Uracil(1498)-N(3))-methyltransferase</fullName>
    </submittedName>
</protein>
<dbReference type="Pfam" id="PF20260">
    <property type="entry name" value="PUA_4"/>
    <property type="match status" value="1"/>
</dbReference>
<dbReference type="InterPro" id="IPR015947">
    <property type="entry name" value="PUA-like_sf"/>
</dbReference>
<evidence type="ECO:0000259" key="1">
    <source>
        <dbReference type="Pfam" id="PF20260"/>
    </source>
</evidence>
<sequence>MAEHRVRVPALTPQMTLGPREARHLQVLRLRPGDPVRVFDGQGAEAGATVEELDE</sequence>
<dbReference type="InterPro" id="IPR046887">
    <property type="entry name" value="RsmE_PUA-like"/>
</dbReference>
<organism evidence="2 3">
    <name type="scientific">Deinococcus rhizophilus</name>
    <dbReference type="NCBI Taxonomy" id="3049544"/>
    <lineage>
        <taxon>Bacteria</taxon>
        <taxon>Thermotogati</taxon>
        <taxon>Deinococcota</taxon>
        <taxon>Deinococci</taxon>
        <taxon>Deinococcales</taxon>
        <taxon>Deinococcaceae</taxon>
        <taxon>Deinococcus</taxon>
    </lineage>
</organism>
<evidence type="ECO:0000313" key="2">
    <source>
        <dbReference type="EMBL" id="MDL2345919.1"/>
    </source>
</evidence>
<name>A0ABT7JQK2_9DEIO</name>
<feature type="domain" description="Ribosomal RNA small subunit methyltransferase E PUA-like" evidence="1">
    <location>
        <begin position="20"/>
        <end position="54"/>
    </location>
</feature>
<dbReference type="SUPFAM" id="SSF88697">
    <property type="entry name" value="PUA domain-like"/>
    <property type="match status" value="1"/>
</dbReference>
<dbReference type="Gene3D" id="2.40.240.20">
    <property type="entry name" value="Hypothetical PUA domain-like, domain 1"/>
    <property type="match status" value="1"/>
</dbReference>
<gene>
    <name evidence="2" type="ORF">QOL99_17460</name>
</gene>
<reference evidence="2 3" key="1">
    <citation type="submission" date="2023-05" db="EMBL/GenBank/DDBJ databases">
        <authorList>
            <person name="Gao F."/>
        </authorList>
    </citation>
    <scope>NUCLEOTIDE SEQUENCE [LARGE SCALE GENOMIC DNA]</scope>
    <source>
        <strain evidence="2 3">MIMF12</strain>
    </source>
</reference>
<comment type="caution">
    <text evidence="2">The sequence shown here is derived from an EMBL/GenBank/DDBJ whole genome shotgun (WGS) entry which is preliminary data.</text>
</comment>
<feature type="non-terminal residue" evidence="2">
    <location>
        <position position="55"/>
    </location>
</feature>
<dbReference type="RefSeq" id="WP_326522605.1">
    <property type="nucleotide sequence ID" value="NZ_JASNGB010000380.1"/>
</dbReference>
<accession>A0ABT7JQK2</accession>
<proteinExistence type="predicted"/>
<dbReference type="EMBL" id="JASNGB010000380">
    <property type="protein sequence ID" value="MDL2345919.1"/>
    <property type="molecule type" value="Genomic_DNA"/>
</dbReference>